<dbReference type="GeneID" id="34527637"/>
<dbReference type="Proteomes" id="UP000006310">
    <property type="component" value="Chromosome 9"/>
</dbReference>
<gene>
    <name evidence="2" type="primary">KNAG0I01030</name>
    <name evidence="2" type="ordered locus">KNAG_0I01030</name>
</gene>
<keyword evidence="3" id="KW-1185">Reference proteome</keyword>
<sequence>MDDPYKRSPNRVKRRLLSPRTGSQLGEPAKRRSPYESPQNRPHWSEKTSPLLSNRGGVQSQQISKKSSHHTSPLRPDSNKLETSLLGNTSPIRAKNILSKLREEVSKIDRLDSTNSPYKSALKSPRRRISPVRKSVKFEVKSEDSTSNALISTTRDRLSHDEQNKLSVSRNTNLSPIDEKPLASNDILQDILTTLNAMMMKQDKLLTRQNALEAKIDSLIIKKEKQDR</sequence>
<dbReference type="KEGG" id="kng:KNAG_0I01030"/>
<reference evidence="2 3" key="1">
    <citation type="journal article" date="2011" name="Proc. Natl. Acad. Sci. U.S.A.">
        <title>Evolutionary erosion of yeast sex chromosomes by mating-type switching accidents.</title>
        <authorList>
            <person name="Gordon J.L."/>
            <person name="Armisen D."/>
            <person name="Proux-Wera E."/>
            <person name="Oheigeartaigh S.S."/>
            <person name="Byrne K.P."/>
            <person name="Wolfe K.H."/>
        </authorList>
    </citation>
    <scope>NUCLEOTIDE SEQUENCE [LARGE SCALE GENOMIC DNA]</scope>
    <source>
        <strain evidence="3">ATCC MYA-139 / BCRC 22969 / CBS 8797 / CCRC 22969 / KCTC 17520 / NBRC 10181 / NCYC 3082</strain>
    </source>
</reference>
<protein>
    <submittedName>
        <fullName evidence="2">Uncharacterized protein</fullName>
    </submittedName>
</protein>
<dbReference type="RefSeq" id="XP_022466139.1">
    <property type="nucleotide sequence ID" value="XM_022609777.1"/>
</dbReference>
<proteinExistence type="predicted"/>
<evidence type="ECO:0000313" key="3">
    <source>
        <dbReference type="Proteomes" id="UP000006310"/>
    </source>
</evidence>
<feature type="region of interest" description="Disordered" evidence="1">
    <location>
        <begin position="1"/>
        <end position="87"/>
    </location>
</feature>
<dbReference type="EMBL" id="HE978322">
    <property type="protein sequence ID" value="CCK71894.1"/>
    <property type="molecule type" value="Genomic_DNA"/>
</dbReference>
<feature type="compositionally biased region" description="Basic and acidic residues" evidence="1">
    <location>
        <begin position="154"/>
        <end position="164"/>
    </location>
</feature>
<name>J7S935_HUIN7</name>
<dbReference type="AlphaFoldDB" id="J7S935"/>
<evidence type="ECO:0000256" key="1">
    <source>
        <dbReference type="SAM" id="MobiDB-lite"/>
    </source>
</evidence>
<organism evidence="2 3">
    <name type="scientific">Huiozyma naganishii (strain ATCC MYA-139 / BCRC 22969 / CBS 8797 / KCTC 17520 / NBRC 10181 / NCYC 3082 / Yp74L-3)</name>
    <name type="common">Yeast</name>
    <name type="synonym">Kazachstania naganishii</name>
    <dbReference type="NCBI Taxonomy" id="1071383"/>
    <lineage>
        <taxon>Eukaryota</taxon>
        <taxon>Fungi</taxon>
        <taxon>Dikarya</taxon>
        <taxon>Ascomycota</taxon>
        <taxon>Saccharomycotina</taxon>
        <taxon>Saccharomycetes</taxon>
        <taxon>Saccharomycetales</taxon>
        <taxon>Saccharomycetaceae</taxon>
        <taxon>Huiozyma</taxon>
    </lineage>
</organism>
<feature type="compositionally biased region" description="Basic residues" evidence="1">
    <location>
        <begin position="8"/>
        <end position="17"/>
    </location>
</feature>
<feature type="region of interest" description="Disordered" evidence="1">
    <location>
        <begin position="143"/>
        <end position="167"/>
    </location>
</feature>
<dbReference type="HOGENOM" id="CLU_1214930_0_0_1"/>
<accession>J7S935</accession>
<feature type="compositionally biased region" description="Polar residues" evidence="1">
    <location>
        <begin position="36"/>
        <end position="58"/>
    </location>
</feature>
<evidence type="ECO:0000313" key="2">
    <source>
        <dbReference type="EMBL" id="CCK71894.1"/>
    </source>
</evidence>
<reference evidence="3" key="2">
    <citation type="submission" date="2012-08" db="EMBL/GenBank/DDBJ databases">
        <title>Genome sequence of Kazachstania naganishii.</title>
        <authorList>
            <person name="Gordon J.L."/>
            <person name="Armisen D."/>
            <person name="Proux-Wera E."/>
            <person name="OhEigeartaigh S.S."/>
            <person name="Byrne K.P."/>
            <person name="Wolfe K.H."/>
        </authorList>
    </citation>
    <scope>NUCLEOTIDE SEQUENCE [LARGE SCALE GENOMIC DNA]</scope>
    <source>
        <strain evidence="3">ATCC MYA-139 / BCRC 22969 / CBS 8797 / CCRC 22969 / KCTC 17520 / NBRC 10181 / NCYC 3082</strain>
    </source>
</reference>